<protein>
    <submittedName>
        <fullName evidence="6">C1QL</fullName>
    </submittedName>
</protein>
<evidence type="ECO:0000313" key="6">
    <source>
        <dbReference type="EMBL" id="CAC5411494.1"/>
    </source>
</evidence>
<dbReference type="Pfam" id="PF00386">
    <property type="entry name" value="C1q"/>
    <property type="match status" value="1"/>
</dbReference>
<feature type="domain" description="C1q" evidence="5">
    <location>
        <begin position="261"/>
        <end position="396"/>
    </location>
</feature>
<evidence type="ECO:0000256" key="4">
    <source>
        <dbReference type="SAM" id="Coils"/>
    </source>
</evidence>
<evidence type="ECO:0000313" key="7">
    <source>
        <dbReference type="Proteomes" id="UP000507470"/>
    </source>
</evidence>
<dbReference type="OrthoDB" id="6155914at2759"/>
<dbReference type="SUPFAM" id="SSF49842">
    <property type="entry name" value="TNF-like"/>
    <property type="match status" value="1"/>
</dbReference>
<dbReference type="Gene3D" id="2.60.120.40">
    <property type="match status" value="1"/>
</dbReference>
<dbReference type="PANTHER" id="PTHR22923">
    <property type="entry name" value="CEREBELLIN-RELATED"/>
    <property type="match status" value="1"/>
</dbReference>
<dbReference type="Proteomes" id="UP000507470">
    <property type="component" value="Unassembled WGS sequence"/>
</dbReference>
<comment type="subcellular location">
    <subcellularLocation>
        <location evidence="1">Secreted</location>
    </subcellularLocation>
</comment>
<reference evidence="6 7" key="1">
    <citation type="submission" date="2020-06" db="EMBL/GenBank/DDBJ databases">
        <authorList>
            <person name="Li R."/>
            <person name="Bekaert M."/>
        </authorList>
    </citation>
    <scope>NUCLEOTIDE SEQUENCE [LARGE SCALE GENOMIC DNA]</scope>
    <source>
        <strain evidence="7">wild</strain>
    </source>
</reference>
<dbReference type="InterPro" id="IPR050822">
    <property type="entry name" value="Cerebellin_Synaptic_Org"/>
</dbReference>
<dbReference type="PANTHER" id="PTHR22923:SF116">
    <property type="entry name" value="C1Q DOMAIN-CONTAINING PROTEIN"/>
    <property type="match status" value="1"/>
</dbReference>
<dbReference type="InterPro" id="IPR008983">
    <property type="entry name" value="Tumour_necrosis_fac-like_dom"/>
</dbReference>
<dbReference type="PROSITE" id="PS50871">
    <property type="entry name" value="C1Q"/>
    <property type="match status" value="1"/>
</dbReference>
<dbReference type="InterPro" id="IPR001073">
    <property type="entry name" value="C1q_dom"/>
</dbReference>
<dbReference type="SMART" id="SM00110">
    <property type="entry name" value="C1Q"/>
    <property type="match status" value="1"/>
</dbReference>
<evidence type="ECO:0000256" key="3">
    <source>
        <dbReference type="ARBA" id="ARBA00022729"/>
    </source>
</evidence>
<keyword evidence="4" id="KW-0175">Coiled coil</keyword>
<gene>
    <name evidence="6" type="ORF">MCOR_44579</name>
</gene>
<dbReference type="PRINTS" id="PR00007">
    <property type="entry name" value="COMPLEMNTC1Q"/>
</dbReference>
<keyword evidence="2" id="KW-0964">Secreted</keyword>
<dbReference type="EMBL" id="CACVKT020007867">
    <property type="protein sequence ID" value="CAC5411494.1"/>
    <property type="molecule type" value="Genomic_DNA"/>
</dbReference>
<evidence type="ECO:0000256" key="2">
    <source>
        <dbReference type="ARBA" id="ARBA00022525"/>
    </source>
</evidence>
<dbReference type="GO" id="GO:0005576">
    <property type="term" value="C:extracellular region"/>
    <property type="evidence" value="ECO:0007669"/>
    <property type="project" value="UniProtKB-SubCell"/>
</dbReference>
<proteinExistence type="predicted"/>
<keyword evidence="3" id="KW-0732">Signal</keyword>
<accession>A0A6J8DW27</accession>
<feature type="coiled-coil region" evidence="4">
    <location>
        <begin position="163"/>
        <end position="215"/>
    </location>
</feature>
<organism evidence="6 7">
    <name type="scientific">Mytilus coruscus</name>
    <name type="common">Sea mussel</name>
    <dbReference type="NCBI Taxonomy" id="42192"/>
    <lineage>
        <taxon>Eukaryota</taxon>
        <taxon>Metazoa</taxon>
        <taxon>Spiralia</taxon>
        <taxon>Lophotrochozoa</taxon>
        <taxon>Mollusca</taxon>
        <taxon>Bivalvia</taxon>
        <taxon>Autobranchia</taxon>
        <taxon>Pteriomorphia</taxon>
        <taxon>Mytilida</taxon>
        <taxon>Mytiloidea</taxon>
        <taxon>Mytilidae</taxon>
        <taxon>Mytilinae</taxon>
        <taxon>Mytilus</taxon>
    </lineage>
</organism>
<evidence type="ECO:0000259" key="5">
    <source>
        <dbReference type="PROSITE" id="PS50871"/>
    </source>
</evidence>
<sequence length="396" mass="44530">MICSCKCQDLEKFVAPVLDNRGAPLVAIVDTTNISSHIVRSIEMPLREIINSTIECKINEELKTVKQDIATLRMDTEEIFSHEILERKNFTNIVDTVKADLDEEVKNFKKHVDLMKSGLQQTIDEHTEVKQDIVTLQKEIKETITNEILKQVMNLTKIVNTVNIDLDEKVKNLNNNVDIVQSELRKTILSVNYNASNLAEQLKTHSNRLDALRSSILELIVNTSAIQNDVNNVRSNDGRLRVHVTRLDHLNAKVNAINARERLHVVAFYAYLSTNRVNPSFHQTLIYDVAKTNSGNGYNAATGIFTAPTTGIYVFTWVTRMYEATYSTELMVNNAVVGTSFLRVSHDHDVSASGTVVTKISKGDSVFVRVHSTKGGWGDILSEQYGRSSFAGWLLH</sequence>
<evidence type="ECO:0000256" key="1">
    <source>
        <dbReference type="ARBA" id="ARBA00004613"/>
    </source>
</evidence>
<keyword evidence="7" id="KW-1185">Reference proteome</keyword>
<name>A0A6J8DW27_MYTCO</name>
<dbReference type="AlphaFoldDB" id="A0A6J8DW27"/>